<keyword evidence="6" id="KW-1185">Reference proteome</keyword>
<protein>
    <submittedName>
        <fullName evidence="5">Heat-labile enterotoxin alpha chain domain-containing protein</fullName>
    </submittedName>
</protein>
<dbReference type="Pfam" id="PF01375">
    <property type="entry name" value="Enterotoxin_a"/>
    <property type="match status" value="1"/>
</dbReference>
<keyword evidence="1" id="KW-0800">Toxin</keyword>
<dbReference type="Proteomes" id="UP000824596">
    <property type="component" value="Unassembled WGS sequence"/>
</dbReference>
<dbReference type="SUPFAM" id="SSF56399">
    <property type="entry name" value="ADP-ribosylation"/>
    <property type="match status" value="1"/>
</dbReference>
<keyword evidence="2" id="KW-0732">Signal</keyword>
<dbReference type="OrthoDB" id="4928170at2759"/>
<dbReference type="InterPro" id="IPR001144">
    <property type="entry name" value="Enterotoxin_A"/>
</dbReference>
<dbReference type="GO" id="GO:0090729">
    <property type="term" value="F:toxin activity"/>
    <property type="evidence" value="ECO:0007669"/>
    <property type="project" value="UniProtKB-KW"/>
</dbReference>
<evidence type="ECO:0000256" key="2">
    <source>
        <dbReference type="ARBA" id="ARBA00022729"/>
    </source>
</evidence>
<accession>A0A9P8SF12</accession>
<name>A0A9P8SF12_9HYPO</name>
<dbReference type="EMBL" id="JAIZPD010000014">
    <property type="protein sequence ID" value="KAH0958955.1"/>
    <property type="molecule type" value="Genomic_DNA"/>
</dbReference>
<evidence type="ECO:0000256" key="3">
    <source>
        <dbReference type="ARBA" id="ARBA00023026"/>
    </source>
</evidence>
<gene>
    <name evidence="5" type="ORF">HRG_10000</name>
</gene>
<sequence>MTLTDGEWLYKIHPTPNFISVAASLGEYGPSGSEGHFVALGGIRWSQVAGWWAKISQVTPQMQPAFQPNPDYMPKGVHTTSGGAPQFVRLPQNLLKDAKEPWLSLDPNKPGALSIPDRVRSFMGEISAEVGWDGSFPLISSPDEADEERKQNITANPPADAVENEAIKVAEEQKQVDQMSDDESHLIKERLDDIAKATSTLVASSTTMYVLTKATCFFMAFAGGLTATEFLGSDKIASTAAESFQLISRLVATLSQDALVNPTSTKQFLHRLDGIISETLGHVEEQTQQEINKIIMEVPAILSSGLSVPPEGLATLPRPPRDWQTHLPSLGSVMNDIVSGVLADFIRGLAETNSAVLELPGGVLTETSGEEQWTEFIAMEEVILREEAAAVERVINIIENLTL</sequence>
<keyword evidence="4" id="KW-1015">Disulfide bond</keyword>
<reference evidence="5" key="1">
    <citation type="submission" date="2021-09" db="EMBL/GenBank/DDBJ databases">
        <title>A high-quality genome of the endoparasitic fungus Hirsutella rhossiliensis with a comparison of Hirsutella genomes reveals transposable elements contributing to genome size variation.</title>
        <authorList>
            <person name="Lin R."/>
            <person name="Jiao Y."/>
            <person name="Sun X."/>
            <person name="Ling J."/>
            <person name="Xie B."/>
            <person name="Cheng X."/>
        </authorList>
    </citation>
    <scope>NUCLEOTIDE SEQUENCE</scope>
    <source>
        <strain evidence="5">HR02</strain>
    </source>
</reference>
<organism evidence="5 6">
    <name type="scientific">Hirsutella rhossiliensis</name>
    <dbReference type="NCBI Taxonomy" id="111463"/>
    <lineage>
        <taxon>Eukaryota</taxon>
        <taxon>Fungi</taxon>
        <taxon>Dikarya</taxon>
        <taxon>Ascomycota</taxon>
        <taxon>Pezizomycotina</taxon>
        <taxon>Sordariomycetes</taxon>
        <taxon>Hypocreomycetidae</taxon>
        <taxon>Hypocreales</taxon>
        <taxon>Ophiocordycipitaceae</taxon>
        <taxon>Hirsutella</taxon>
    </lineage>
</organism>
<evidence type="ECO:0000256" key="4">
    <source>
        <dbReference type="ARBA" id="ARBA00023157"/>
    </source>
</evidence>
<comment type="caution">
    <text evidence="5">The sequence shown here is derived from an EMBL/GenBank/DDBJ whole genome shotgun (WGS) entry which is preliminary data.</text>
</comment>
<dbReference type="Gene3D" id="3.90.210.10">
    <property type="entry name" value="Heat-Labile Enterotoxin, subunit A"/>
    <property type="match status" value="1"/>
</dbReference>
<dbReference type="RefSeq" id="XP_044716468.1">
    <property type="nucleotide sequence ID" value="XM_044868471.1"/>
</dbReference>
<evidence type="ECO:0000313" key="5">
    <source>
        <dbReference type="EMBL" id="KAH0958955.1"/>
    </source>
</evidence>
<keyword evidence="3" id="KW-0843">Virulence</keyword>
<dbReference type="GeneID" id="68359129"/>
<evidence type="ECO:0000256" key="1">
    <source>
        <dbReference type="ARBA" id="ARBA00022656"/>
    </source>
</evidence>
<evidence type="ECO:0000313" key="6">
    <source>
        <dbReference type="Proteomes" id="UP000824596"/>
    </source>
</evidence>
<dbReference type="AlphaFoldDB" id="A0A9P8SF12"/>
<proteinExistence type="predicted"/>